<organism evidence="1 2">
    <name type="scientific">Methylorubrum extorquens (strain ATCC 14718 / DSM 1338 / JCM 2805 / NCIMB 9133 / AM1)</name>
    <name type="common">Methylobacterium extorquens</name>
    <dbReference type="NCBI Taxonomy" id="272630"/>
    <lineage>
        <taxon>Bacteria</taxon>
        <taxon>Pseudomonadati</taxon>
        <taxon>Pseudomonadota</taxon>
        <taxon>Alphaproteobacteria</taxon>
        <taxon>Hyphomicrobiales</taxon>
        <taxon>Methylobacteriaceae</taxon>
        <taxon>Methylorubrum</taxon>
    </lineage>
</organism>
<dbReference type="AlphaFoldDB" id="C5B0T9"/>
<keyword evidence="2" id="KW-1185">Reference proteome</keyword>
<sequence length="180" mass="18930">MGFLVDGEARVAFTNEPGAVPQPPDNGEVKVQQADALLITRKADGTPRFTDLRPMEEQLEVGPLANALANAVPATHTSVSDANYQCLSSDAQVGMITLTAPRVISLPDVDTFPFRDLVIADESGACSETLSIKIRPGAGTNDTIGGADTDPALGVGVVALSSPYQAVRFRRGAANLWIRL</sequence>
<evidence type="ECO:0000313" key="2">
    <source>
        <dbReference type="Proteomes" id="UP000009081"/>
    </source>
</evidence>
<protein>
    <submittedName>
        <fullName evidence="1">Uncharacterized protein</fullName>
    </submittedName>
</protein>
<dbReference type="OrthoDB" id="8002252at2"/>
<dbReference type="EMBL" id="CP001510">
    <property type="protein sequence ID" value="ACS41676.1"/>
    <property type="molecule type" value="Genomic_DNA"/>
</dbReference>
<dbReference type="HOGENOM" id="CLU_1494581_0_0_5"/>
<dbReference type="KEGG" id="mea:Mex_1p3997"/>
<evidence type="ECO:0000313" key="1">
    <source>
        <dbReference type="EMBL" id="ACS41676.1"/>
    </source>
</evidence>
<name>C5B0T9_METEA</name>
<dbReference type="Proteomes" id="UP000009081">
    <property type="component" value="Chromosome"/>
</dbReference>
<dbReference type="STRING" id="272630.MexAM1_META1p3997"/>
<reference evidence="1 2" key="1">
    <citation type="journal article" date="2009" name="PLoS ONE">
        <title>Methylobacterium genome sequences: a reference blueprint to investigate microbial metabolism of C1 compounds from natural and industrial sources.</title>
        <authorList>
            <person name="Vuilleumier S."/>
            <person name="Chistoserdova L."/>
            <person name="Lee M.-C."/>
            <person name="Bringel F."/>
            <person name="Lajus A."/>
            <person name="Zhou Y."/>
            <person name="Gourion B."/>
            <person name="Barbe V."/>
            <person name="Chang J."/>
            <person name="Cruveiller S."/>
            <person name="Dossat C."/>
            <person name="Gillett W."/>
            <person name="Gruffaz C."/>
            <person name="Haugen E."/>
            <person name="Hourcade E."/>
            <person name="Levy R."/>
            <person name="Mangenot S."/>
            <person name="Muller E."/>
            <person name="Nadalig T."/>
            <person name="Pagni M."/>
            <person name="Penny C."/>
            <person name="Peyraud R."/>
            <person name="Robinson D.G."/>
            <person name="Roche D."/>
            <person name="Rouy Z."/>
            <person name="Saenampechek C."/>
            <person name="Salvignol G."/>
            <person name="Vallenet D."/>
            <person name="Wu Z."/>
            <person name="Marx C.J."/>
            <person name="Vorholt J.A."/>
            <person name="Olson M.V."/>
            <person name="Kaul R."/>
            <person name="Weissenbach J."/>
            <person name="Medigue C."/>
            <person name="Lidstrom M.E."/>
        </authorList>
    </citation>
    <scope>NUCLEOTIDE SEQUENCE [LARGE SCALE GENOMIC DNA]</scope>
    <source>
        <strain evidence="2">ATCC 14718 / DSM 1338 / JCM 2805 / NCIMB 9133 / AM1</strain>
    </source>
</reference>
<accession>C5B0T9</accession>
<proteinExistence type="predicted"/>
<dbReference type="RefSeq" id="WP_015857190.1">
    <property type="nucleotide sequence ID" value="NC_012808.1"/>
</dbReference>
<gene>
    <name evidence="1" type="ordered locus">MexAM1_META1p3997</name>
</gene>